<dbReference type="Pfam" id="PF22337">
    <property type="entry name" value="Phage_fiber_rpt"/>
    <property type="match status" value="1"/>
</dbReference>
<reference evidence="1" key="1">
    <citation type="submission" date="2008-01" db="EMBL/GenBank/DDBJ databases">
        <authorList>
            <person name="Fulton L."/>
            <person name="Clifton S."/>
            <person name="Fulton B."/>
            <person name="Xu J."/>
            <person name="Minx P."/>
            <person name="Pepin K.H."/>
            <person name="Johnson M."/>
            <person name="Thiruvilangam P."/>
            <person name="Bhonagiri V."/>
            <person name="Nash W.E."/>
            <person name="Mardis E.R."/>
            <person name="Wilson R.K."/>
        </authorList>
    </citation>
    <scope>NUCLEOTIDE SEQUENCE [LARGE SCALE GENOMIC DNA]</scope>
    <source>
        <strain evidence="1">DSM 17244</strain>
    </source>
</reference>
<evidence type="ECO:0000313" key="1">
    <source>
        <dbReference type="EMBL" id="EDS73015.1"/>
    </source>
</evidence>
<keyword evidence="2" id="KW-1185">Reference proteome</keyword>
<dbReference type="OrthoDB" id="2609750at2"/>
<protein>
    <submittedName>
        <fullName evidence="1">Uncharacterized protein</fullName>
    </submittedName>
</protein>
<gene>
    <name evidence="1" type="ORF">ANASTE_00730</name>
</gene>
<dbReference type="InterPro" id="IPR054500">
    <property type="entry name" value="Phage_fiber_rpt"/>
</dbReference>
<dbReference type="GeneID" id="97999627"/>
<reference evidence="1" key="2">
    <citation type="submission" date="2013-08" db="EMBL/GenBank/DDBJ databases">
        <title>Draft genome sequence of Anaerofustis stercorihominis (DSM 17244).</title>
        <authorList>
            <person name="Sudarsanam P."/>
            <person name="Ley R."/>
            <person name="Guruge J."/>
            <person name="Turnbaugh P.J."/>
            <person name="Mahowald M."/>
            <person name="Liep D."/>
            <person name="Gordon J."/>
        </authorList>
    </citation>
    <scope>NUCLEOTIDE SEQUENCE</scope>
    <source>
        <strain evidence="1">DSM 17244</strain>
    </source>
</reference>
<dbReference type="HOGENOM" id="CLU_743233_0_0_9"/>
<comment type="caution">
    <text evidence="1">The sequence shown here is derived from an EMBL/GenBank/DDBJ whole genome shotgun (WGS) entry which is preliminary data.</text>
</comment>
<evidence type="ECO:0000313" key="2">
    <source>
        <dbReference type="Proteomes" id="UP000005178"/>
    </source>
</evidence>
<organism evidence="1 2">
    <name type="scientific">Anaerofustis stercorihominis DSM 17244</name>
    <dbReference type="NCBI Taxonomy" id="445971"/>
    <lineage>
        <taxon>Bacteria</taxon>
        <taxon>Bacillati</taxon>
        <taxon>Bacillota</taxon>
        <taxon>Clostridia</taxon>
        <taxon>Eubacteriales</taxon>
        <taxon>Eubacteriaceae</taxon>
        <taxon>Anaerofustis</taxon>
    </lineage>
</organism>
<sequence length="372" mass="40691">MAIEITVDTPVLKGEKGDKGDTGSFDYGHLEDIVIEHLDGRFSDVDADLALKVDIDNDKDLVDKDIITGLAGLEGWIGNTVIITNEEGKNETKEKNLVNVLETKVDDDKLNIKFEVLETELKNKLDGELELSKSGDMRRSVYDPDGDNIVDIAKQADNADTVNNLTVETAVPENAVFTDTTYNEVSITEAGLMSSYDKMKLDGVARGATRVEVIDGLDSIDVNKALSAKQGKVLKSDINNINNHISILESEQKILWSGGSYMGDGVVVGFSEKINEQKNGIVLIWSEYDSEPQNSGFHYFYIPKKNYEGNQQSGHSIDMFLSNATFSTPAGKRLLITNTALTGSVLNTSTGTSVSGIKYYNNKYVLRAVLGV</sequence>
<dbReference type="EMBL" id="ABIL02000005">
    <property type="protein sequence ID" value="EDS73015.1"/>
    <property type="molecule type" value="Genomic_DNA"/>
</dbReference>
<dbReference type="STRING" id="445971.ANASTE_00730"/>
<dbReference type="eggNOG" id="COG1196">
    <property type="taxonomic scope" value="Bacteria"/>
</dbReference>
<name>B1C7M8_9FIRM</name>
<dbReference type="RefSeq" id="WP_007049179.1">
    <property type="nucleotide sequence ID" value="NZ_DS560015.1"/>
</dbReference>
<dbReference type="Proteomes" id="UP000005178">
    <property type="component" value="Unassembled WGS sequence"/>
</dbReference>
<accession>B1C7M8</accession>
<proteinExistence type="predicted"/>
<dbReference type="AlphaFoldDB" id="B1C7M8"/>